<dbReference type="PROSITE" id="PS50071">
    <property type="entry name" value="HOMEOBOX_2"/>
    <property type="match status" value="1"/>
</dbReference>
<feature type="domain" description="Homeobox" evidence="10">
    <location>
        <begin position="244"/>
        <end position="285"/>
    </location>
</feature>
<dbReference type="GO" id="GO:0005634">
    <property type="term" value="C:nucleus"/>
    <property type="evidence" value="ECO:0007669"/>
    <property type="project" value="UniProtKB-SubCell"/>
</dbReference>
<organism evidence="11 12">
    <name type="scientific">Gossypium mustelinum</name>
    <name type="common">Cotton</name>
    <name type="synonym">Gossypium caicoense</name>
    <dbReference type="NCBI Taxonomy" id="34275"/>
    <lineage>
        <taxon>Eukaryota</taxon>
        <taxon>Viridiplantae</taxon>
        <taxon>Streptophyta</taxon>
        <taxon>Embryophyta</taxon>
        <taxon>Tracheophyta</taxon>
        <taxon>Spermatophyta</taxon>
        <taxon>Magnoliopsida</taxon>
        <taxon>eudicotyledons</taxon>
        <taxon>Gunneridae</taxon>
        <taxon>Pentapetalae</taxon>
        <taxon>rosids</taxon>
        <taxon>malvids</taxon>
        <taxon>Malvales</taxon>
        <taxon>Malvaceae</taxon>
        <taxon>Malvoideae</taxon>
        <taxon>Gossypium</taxon>
    </lineage>
</organism>
<evidence type="ECO:0000256" key="7">
    <source>
        <dbReference type="ARBA" id="ARBA00023242"/>
    </source>
</evidence>
<dbReference type="InterPro" id="IPR050224">
    <property type="entry name" value="TALE_homeobox"/>
</dbReference>
<proteinExistence type="inferred from homology"/>
<evidence type="ECO:0000256" key="5">
    <source>
        <dbReference type="ARBA" id="ARBA00023155"/>
    </source>
</evidence>
<evidence type="ECO:0000256" key="3">
    <source>
        <dbReference type="ARBA" id="ARBA00023015"/>
    </source>
</evidence>
<dbReference type="EMBL" id="CM017641">
    <property type="protein sequence ID" value="TYJ28547.1"/>
    <property type="molecule type" value="Genomic_DNA"/>
</dbReference>
<keyword evidence="4 8" id="KW-0238">DNA-binding</keyword>
<dbReference type="Pfam" id="PF05920">
    <property type="entry name" value="Homeobox_KN"/>
    <property type="match status" value="1"/>
</dbReference>
<comment type="similarity">
    <text evidence="2">Belongs to the TALE/BELL homeobox family.</text>
</comment>
<dbReference type="PANTHER" id="PTHR11850">
    <property type="entry name" value="HOMEOBOX PROTEIN TRANSCRIPTION FACTORS"/>
    <property type="match status" value="1"/>
</dbReference>
<evidence type="ECO:0000256" key="1">
    <source>
        <dbReference type="ARBA" id="ARBA00004123"/>
    </source>
</evidence>
<evidence type="ECO:0000256" key="6">
    <source>
        <dbReference type="ARBA" id="ARBA00023163"/>
    </source>
</evidence>
<keyword evidence="9" id="KW-0175">Coiled coil</keyword>
<dbReference type="GO" id="GO:0003677">
    <property type="term" value="F:DNA binding"/>
    <property type="evidence" value="ECO:0007669"/>
    <property type="project" value="UniProtKB-UniRule"/>
</dbReference>
<dbReference type="Pfam" id="PF07526">
    <property type="entry name" value="POX"/>
    <property type="match status" value="1"/>
</dbReference>
<keyword evidence="7 8" id="KW-0539">Nucleus</keyword>
<name>A0A5D2YQ04_GOSMU</name>
<evidence type="ECO:0000256" key="9">
    <source>
        <dbReference type="SAM" id="Coils"/>
    </source>
</evidence>
<evidence type="ECO:0000256" key="8">
    <source>
        <dbReference type="PROSITE-ProRule" id="PRU00108"/>
    </source>
</evidence>
<dbReference type="InterPro" id="IPR006563">
    <property type="entry name" value="POX_dom"/>
</dbReference>
<keyword evidence="6" id="KW-0804">Transcription</keyword>
<dbReference type="InterPro" id="IPR009057">
    <property type="entry name" value="Homeodomain-like_sf"/>
</dbReference>
<dbReference type="Gene3D" id="1.10.10.60">
    <property type="entry name" value="Homeodomain-like"/>
    <property type="match status" value="1"/>
</dbReference>
<protein>
    <recommendedName>
        <fullName evidence="10">Homeobox domain-containing protein</fullName>
    </recommendedName>
</protein>
<dbReference type="AlphaFoldDB" id="A0A5D2YQ04"/>
<evidence type="ECO:0000256" key="4">
    <source>
        <dbReference type="ARBA" id="ARBA00023125"/>
    </source>
</evidence>
<dbReference type="SMART" id="SM00389">
    <property type="entry name" value="HOX"/>
    <property type="match status" value="1"/>
</dbReference>
<evidence type="ECO:0000313" key="11">
    <source>
        <dbReference type="EMBL" id="TYJ28547.1"/>
    </source>
</evidence>
<evidence type="ECO:0000256" key="2">
    <source>
        <dbReference type="ARBA" id="ARBA00006454"/>
    </source>
</evidence>
<comment type="subcellular location">
    <subcellularLocation>
        <location evidence="1 8">Nucleus</location>
    </subcellularLocation>
</comment>
<gene>
    <name evidence="11" type="ORF">E1A91_A06G007500v1</name>
</gene>
<keyword evidence="12" id="KW-1185">Reference proteome</keyword>
<dbReference type="InterPro" id="IPR001356">
    <property type="entry name" value="HD"/>
</dbReference>
<keyword evidence="5 8" id="KW-0371">Homeobox</keyword>
<keyword evidence="3" id="KW-0805">Transcription regulation</keyword>
<dbReference type="SMART" id="SM00574">
    <property type="entry name" value="POX"/>
    <property type="match status" value="1"/>
</dbReference>
<reference evidence="11 12" key="1">
    <citation type="submission" date="2019-07" db="EMBL/GenBank/DDBJ databases">
        <title>WGS assembly of Gossypium mustelinum.</title>
        <authorList>
            <person name="Chen Z.J."/>
            <person name="Sreedasyam A."/>
            <person name="Ando A."/>
            <person name="Song Q."/>
            <person name="De L."/>
            <person name="Hulse-Kemp A."/>
            <person name="Ding M."/>
            <person name="Ye W."/>
            <person name="Kirkbride R."/>
            <person name="Jenkins J."/>
            <person name="Plott C."/>
            <person name="Lovell J."/>
            <person name="Lin Y.-M."/>
            <person name="Vaughn R."/>
            <person name="Liu B."/>
            <person name="Li W."/>
            <person name="Simpson S."/>
            <person name="Scheffler B."/>
            <person name="Saski C."/>
            <person name="Grover C."/>
            <person name="Hu G."/>
            <person name="Conover J."/>
            <person name="Carlson J."/>
            <person name="Shu S."/>
            <person name="Boston L."/>
            <person name="Williams M."/>
            <person name="Peterson D."/>
            <person name="Mcgee K."/>
            <person name="Jones D."/>
            <person name="Wendel J."/>
            <person name="Stelly D."/>
            <person name="Grimwood J."/>
            <person name="Schmutz J."/>
        </authorList>
    </citation>
    <scope>NUCLEOTIDE SEQUENCE [LARGE SCALE GENOMIC DNA]</scope>
    <source>
        <strain evidence="11">1408120.09</strain>
    </source>
</reference>
<feature type="DNA-binding region" description="Homeobox" evidence="8">
    <location>
        <begin position="246"/>
        <end position="286"/>
    </location>
</feature>
<dbReference type="InterPro" id="IPR008422">
    <property type="entry name" value="KN_HD"/>
</dbReference>
<dbReference type="SUPFAM" id="SSF46689">
    <property type="entry name" value="Homeodomain-like"/>
    <property type="match status" value="1"/>
</dbReference>
<feature type="coiled-coil region" evidence="9">
    <location>
        <begin position="136"/>
        <end position="163"/>
    </location>
</feature>
<evidence type="ECO:0000313" key="12">
    <source>
        <dbReference type="Proteomes" id="UP000323597"/>
    </source>
</evidence>
<dbReference type="GO" id="GO:0006355">
    <property type="term" value="P:regulation of DNA-templated transcription"/>
    <property type="evidence" value="ECO:0007669"/>
    <property type="project" value="InterPro"/>
</dbReference>
<dbReference type="Proteomes" id="UP000323597">
    <property type="component" value="Chromosome A06"/>
</dbReference>
<evidence type="ECO:0000259" key="10">
    <source>
        <dbReference type="PROSITE" id="PS50071"/>
    </source>
</evidence>
<dbReference type="CDD" id="cd00086">
    <property type="entry name" value="homeodomain"/>
    <property type="match status" value="1"/>
</dbReference>
<accession>A0A5D2YQ04</accession>
<sequence length="310" mass="35684">MVSRDSSPNRTSRMLHHFDAYNTEISHTRHLMDHLGAPNDSYRHHRTQTLSLSLGFCMLGSSFHGAEDTSDDYPFIGHPTTYVIGNSRYLIPAQSLLNELVNVGFKNIDETPKLSSEFFRSKIVPSPDEHELHITLTKLIGLLEEVETQYEKYNNQMEQVVSLFESIVGVGAARCYTALTLQAMCRHFGKLRDTILTRINRTRTNVRHDLGFRHSNTLCVQRQVWRPVRGLPQTSVAILRSWLFQHFLHPYPTDSEKLTLSSQTGLTKNQVSNWFINARVRLWKPMIEEIYEKELADSPQHVSHDILIEG</sequence>